<sequence>MSISHRRRWLVCLAALTAAIFASGVCSSMYPFGNDPDHPERSLADEHAMDQVVK</sequence>
<evidence type="ECO:0000313" key="2">
    <source>
        <dbReference type="Proteomes" id="UP000188532"/>
    </source>
</evidence>
<dbReference type="AlphaFoldDB" id="A0A1V3WD42"/>
<comment type="caution">
    <text evidence="1">The sequence shown here is derived from an EMBL/GenBank/DDBJ whole genome shotgun (WGS) entry which is preliminary data.</text>
</comment>
<accession>A0A1V3WD42</accession>
<reference evidence="1 2" key="1">
    <citation type="submission" date="2017-02" db="EMBL/GenBank/DDBJ databases">
        <title>Complete genome sequences of Mycobacterium kansasii strains isolated from rhesus macaques.</title>
        <authorList>
            <person name="Panda A."/>
            <person name="Nagaraj S."/>
            <person name="Zhao X."/>
            <person name="Tettelin H."/>
            <person name="Detolla L.J."/>
        </authorList>
    </citation>
    <scope>NUCLEOTIDE SEQUENCE [LARGE SCALE GENOMIC DNA]</scope>
    <source>
        <strain evidence="1 2">11-3469</strain>
    </source>
</reference>
<name>A0A1V3WD42_MYCKA</name>
<dbReference type="Proteomes" id="UP000188532">
    <property type="component" value="Unassembled WGS sequence"/>
</dbReference>
<gene>
    <name evidence="1" type="ORF">BZL29_8082</name>
</gene>
<protein>
    <submittedName>
        <fullName evidence="1">Uncharacterized protein</fullName>
    </submittedName>
</protein>
<dbReference type="EMBL" id="MVBN01000012">
    <property type="protein sequence ID" value="OOK64865.1"/>
    <property type="molecule type" value="Genomic_DNA"/>
</dbReference>
<proteinExistence type="predicted"/>
<organism evidence="1 2">
    <name type="scientific">Mycobacterium kansasii</name>
    <dbReference type="NCBI Taxonomy" id="1768"/>
    <lineage>
        <taxon>Bacteria</taxon>
        <taxon>Bacillati</taxon>
        <taxon>Actinomycetota</taxon>
        <taxon>Actinomycetes</taxon>
        <taxon>Mycobacteriales</taxon>
        <taxon>Mycobacteriaceae</taxon>
        <taxon>Mycobacterium</taxon>
    </lineage>
</organism>
<evidence type="ECO:0000313" key="1">
    <source>
        <dbReference type="EMBL" id="OOK64865.1"/>
    </source>
</evidence>
<dbReference type="RefSeq" id="WP_168990798.1">
    <property type="nucleotide sequence ID" value="NZ_BLYZ01000006.1"/>
</dbReference>